<dbReference type="RefSeq" id="WP_182696811.1">
    <property type="nucleotide sequence ID" value="NZ_JBDPZN010000004.1"/>
</dbReference>
<name>A0ABV0FTU8_9GAMM</name>
<keyword evidence="1" id="KW-0732">Signal</keyword>
<protein>
    <submittedName>
        <fullName evidence="2">DUF1499 domain-containing protein</fullName>
    </submittedName>
</protein>
<evidence type="ECO:0000313" key="2">
    <source>
        <dbReference type="EMBL" id="MEO3683038.1"/>
    </source>
</evidence>
<dbReference type="Proteomes" id="UP001477278">
    <property type="component" value="Unassembled WGS sequence"/>
</dbReference>
<dbReference type="Pfam" id="PF07386">
    <property type="entry name" value="DUF1499"/>
    <property type="match status" value="1"/>
</dbReference>
<dbReference type="EMBL" id="JBDPZN010000004">
    <property type="protein sequence ID" value="MEO3683038.1"/>
    <property type="molecule type" value="Genomic_DNA"/>
</dbReference>
<keyword evidence="3" id="KW-1185">Reference proteome</keyword>
<feature type="signal peptide" evidence="1">
    <location>
        <begin position="1"/>
        <end position="24"/>
    </location>
</feature>
<gene>
    <name evidence="2" type="ORF">ABHN84_12145</name>
</gene>
<evidence type="ECO:0000313" key="3">
    <source>
        <dbReference type="Proteomes" id="UP001477278"/>
    </source>
</evidence>
<dbReference type="PROSITE" id="PS51257">
    <property type="entry name" value="PROKAR_LIPOPROTEIN"/>
    <property type="match status" value="1"/>
</dbReference>
<comment type="caution">
    <text evidence="2">The sequence shown here is derived from an EMBL/GenBank/DDBJ whole genome shotgun (WGS) entry which is preliminary data.</text>
</comment>
<accession>A0ABV0FTU8</accession>
<dbReference type="PIRSF" id="PIRSF026426">
    <property type="entry name" value="DUF1499"/>
    <property type="match status" value="1"/>
</dbReference>
<dbReference type="PANTHER" id="PTHR34801">
    <property type="entry name" value="EXPRESSED PROTEIN"/>
    <property type="match status" value="1"/>
</dbReference>
<sequence length="153" mass="17161">MYKQISIITLSMMLLMGCSGTVPTLGINNSQLTPCPNSPNCVNSQQTSADEEHAIAPLYFTGTQQQAQVRLLHILKTAERANIVVVEDDYIRVEFTSQIMRFVDDVEFYFPSTAADKITIHVRSASRIGSSDFGVNRERIEKIRGEFNAFKPQ</sequence>
<organism evidence="2 3">
    <name type="scientific">Shewanella vesiculosa</name>
    <dbReference type="NCBI Taxonomy" id="518738"/>
    <lineage>
        <taxon>Bacteria</taxon>
        <taxon>Pseudomonadati</taxon>
        <taxon>Pseudomonadota</taxon>
        <taxon>Gammaproteobacteria</taxon>
        <taxon>Alteromonadales</taxon>
        <taxon>Shewanellaceae</taxon>
        <taxon>Shewanella</taxon>
    </lineage>
</organism>
<dbReference type="PANTHER" id="PTHR34801:SF6">
    <property type="entry name" value="SLL1620 PROTEIN"/>
    <property type="match status" value="1"/>
</dbReference>
<reference evidence="2 3" key="1">
    <citation type="submission" date="2024-05" db="EMBL/GenBank/DDBJ databases">
        <title>Genome sequencing of Marine Estuary Bacteria, Shewanella vesiculosa and S. baltica, and Pseudomonas syringae.</title>
        <authorList>
            <person name="Gurung A."/>
            <person name="Maclea K.S."/>
        </authorList>
    </citation>
    <scope>NUCLEOTIDE SEQUENCE [LARGE SCALE GENOMIC DNA]</scope>
    <source>
        <strain evidence="2 3">1A</strain>
    </source>
</reference>
<feature type="chain" id="PRO_5046199172" evidence="1">
    <location>
        <begin position="25"/>
        <end position="153"/>
    </location>
</feature>
<evidence type="ECO:0000256" key="1">
    <source>
        <dbReference type="SAM" id="SignalP"/>
    </source>
</evidence>
<dbReference type="InterPro" id="IPR010865">
    <property type="entry name" value="DUF1499"/>
</dbReference>
<proteinExistence type="predicted"/>